<dbReference type="InterPro" id="IPR002575">
    <property type="entry name" value="Aminoglycoside_PTrfase"/>
</dbReference>
<dbReference type="PIRSF" id="PIRSF000707">
    <property type="entry name" value="Hygromycin-B_kinase"/>
    <property type="match status" value="1"/>
</dbReference>
<name>A8H6D7_SHEPA</name>
<dbReference type="SUPFAM" id="SSF56112">
    <property type="entry name" value="Protein kinase-like (PK-like)"/>
    <property type="match status" value="1"/>
</dbReference>
<dbReference type="InterPro" id="IPR016259">
    <property type="entry name" value="Hygromycin-B_Kinase"/>
</dbReference>
<dbReference type="InterPro" id="IPR011009">
    <property type="entry name" value="Kinase-like_dom_sf"/>
</dbReference>
<organism evidence="2 3">
    <name type="scientific">Shewanella pealeana (strain ATCC 700345 / ANG-SQ1)</name>
    <dbReference type="NCBI Taxonomy" id="398579"/>
    <lineage>
        <taxon>Bacteria</taxon>
        <taxon>Pseudomonadati</taxon>
        <taxon>Pseudomonadota</taxon>
        <taxon>Gammaproteobacteria</taxon>
        <taxon>Alteromonadales</taxon>
        <taxon>Shewanellaceae</taxon>
        <taxon>Shewanella</taxon>
    </lineage>
</organism>
<dbReference type="EMBL" id="CP000851">
    <property type="protein sequence ID" value="ABV88124.1"/>
    <property type="molecule type" value="Genomic_DNA"/>
</dbReference>
<protein>
    <submittedName>
        <fullName evidence="2">Aminoglycoside phosphotransferase</fullName>
    </submittedName>
</protein>
<keyword evidence="3" id="KW-1185">Reference proteome</keyword>
<dbReference type="InterPro" id="IPR051678">
    <property type="entry name" value="AGP_Transferase"/>
</dbReference>
<evidence type="ECO:0000259" key="1">
    <source>
        <dbReference type="Pfam" id="PF01636"/>
    </source>
</evidence>
<dbReference type="HOGENOM" id="CLU_831269_0_0_6"/>
<dbReference type="Gene3D" id="3.90.1200.10">
    <property type="match status" value="1"/>
</dbReference>
<dbReference type="OrthoDB" id="2801014at2"/>
<reference evidence="2 3" key="1">
    <citation type="submission" date="2007-10" db="EMBL/GenBank/DDBJ databases">
        <title>Complete sequence of Shewanella pealeana ATCC 700345.</title>
        <authorList>
            <consortium name="US DOE Joint Genome Institute"/>
            <person name="Copeland A."/>
            <person name="Lucas S."/>
            <person name="Lapidus A."/>
            <person name="Barry K."/>
            <person name="Glavina del Rio T."/>
            <person name="Dalin E."/>
            <person name="Tice H."/>
            <person name="Pitluck S."/>
            <person name="Chertkov O."/>
            <person name="Brettin T."/>
            <person name="Bruce D."/>
            <person name="Detter J.C."/>
            <person name="Han C."/>
            <person name="Schmutz J."/>
            <person name="Larimer F."/>
            <person name="Land M."/>
            <person name="Hauser L."/>
            <person name="Kyrpides N."/>
            <person name="Kim E."/>
            <person name="Zhao J.-S.Z."/>
            <person name="Manno D."/>
            <person name="Hawari J."/>
            <person name="Richardson P."/>
        </authorList>
    </citation>
    <scope>NUCLEOTIDE SEQUENCE [LARGE SCALE GENOMIC DNA]</scope>
    <source>
        <strain evidence="3">ATCC 700345 / ANG-SQ1</strain>
    </source>
</reference>
<dbReference type="GO" id="GO:0016740">
    <property type="term" value="F:transferase activity"/>
    <property type="evidence" value="ECO:0007669"/>
    <property type="project" value="UniProtKB-KW"/>
</dbReference>
<dbReference type="CDD" id="cd05120">
    <property type="entry name" value="APH_ChoK_like"/>
    <property type="match status" value="1"/>
</dbReference>
<feature type="domain" description="Aminoglycoside phosphotransferase" evidence="1">
    <location>
        <begin position="63"/>
        <end position="269"/>
    </location>
</feature>
<dbReference type="Pfam" id="PF01636">
    <property type="entry name" value="APH"/>
    <property type="match status" value="1"/>
</dbReference>
<dbReference type="Proteomes" id="UP000002608">
    <property type="component" value="Chromosome"/>
</dbReference>
<dbReference type="KEGG" id="spl:Spea_2805"/>
<evidence type="ECO:0000313" key="3">
    <source>
        <dbReference type="Proteomes" id="UP000002608"/>
    </source>
</evidence>
<sequence>MPIYRESSMNLSFLTLYPSALWLPESPEYDLACDIIDHLDFSFWRPLTEKLALEHRLTYTKCTRVTEGANPVFIYEGEQKFVLKLVPPNWSQQAKSELTGLKLLEQVKLALDVPKLICHGHFRNWDYIFMSFVEGENLASLLPTLTQQDKEMIAFQLGEFCHQLHQIPITTITETTTNVILDWPILLQEQRGNIYQKRQQQGLIEPFLSDLEPYLNNINIQCKQGSNHFIHTDLHPANLLVKRTAKGVRLTGVIDFGDAIICPDPVFEFTSPGLLLALSDKKIFTQFLDGYGFDYKDKQSLVEQCMALSLLRHTGELNYILNTVPHANTAKGWKQAERYLFPLCE</sequence>
<evidence type="ECO:0000313" key="2">
    <source>
        <dbReference type="EMBL" id="ABV88124.1"/>
    </source>
</evidence>
<proteinExistence type="predicted"/>
<accession>A8H6D7</accession>
<dbReference type="PANTHER" id="PTHR21310:SF15">
    <property type="entry name" value="AMINOGLYCOSIDE PHOSPHOTRANSFERASE DOMAIN-CONTAINING PROTEIN"/>
    <property type="match status" value="1"/>
</dbReference>
<dbReference type="AlphaFoldDB" id="A8H6D7"/>
<gene>
    <name evidence="2" type="ordered locus">Spea_2805</name>
</gene>
<dbReference type="PANTHER" id="PTHR21310">
    <property type="entry name" value="AMINOGLYCOSIDE PHOSPHOTRANSFERASE-RELATED-RELATED"/>
    <property type="match status" value="1"/>
</dbReference>
<dbReference type="eggNOG" id="COG3173">
    <property type="taxonomic scope" value="Bacteria"/>
</dbReference>
<dbReference type="STRING" id="398579.Spea_2805"/>
<keyword evidence="2" id="KW-0808">Transferase</keyword>